<sequence>MEKPAELVFIPSPGIGHLVSTVEIAKLLVSRDDQLLITVLIMKFPSDSLGTDAYIESFTHSSNSKRIKFINLPQVNTDDIKGNSGSFMIDFIASQQPHVKDAVTKLAESETRLAGFVIDMFCTSMIDVANEFGVPTYVFFTSGAAALGLMFHLQALRDHDGKYKDCTEFKDSDAELLTPSFVNPLPAAKVIPGRLLGKETANSFLNIIKRFRGTKGILVNTFTELEPHPLHALLSDAEIPPVYPVGPLLNLNNDKNSVGLDEAKQKSDILKWLDDQPPLSVVFLCFGSMGSFGEDQVKEIAQALENVGHRFLWSLRRPPPEGKIGFPSDYDDHRGVFPEGFLDRTVGTGKVIGWAPQNAILAHPSVGGFVSHCGWNSTLESLWHGVPVATWPLYAEQQLNAFELVKELGLAVEIDMSYRNSSPVLVSAQKIERGIREVMELNSDIRKRVREMSVKSKKALMDGGSSYSSLGRFINQIFN</sequence>
<dbReference type="FunFam" id="3.40.50.2000:FF:000056">
    <property type="entry name" value="Glycosyltransferase"/>
    <property type="match status" value="1"/>
</dbReference>
<reference evidence="6 7" key="1">
    <citation type="journal article" date="2023" name="G3 (Bethesda)">
        <title>A chromosome-length genome assembly and annotation of blackberry (Rubus argutus, cv. 'Hillquist').</title>
        <authorList>
            <person name="Bruna T."/>
            <person name="Aryal R."/>
            <person name="Dudchenko O."/>
            <person name="Sargent D.J."/>
            <person name="Mead D."/>
            <person name="Buti M."/>
            <person name="Cavallini A."/>
            <person name="Hytonen T."/>
            <person name="Andres J."/>
            <person name="Pham M."/>
            <person name="Weisz D."/>
            <person name="Mascagni F."/>
            <person name="Usai G."/>
            <person name="Natali L."/>
            <person name="Bassil N."/>
            <person name="Fernandez G.E."/>
            <person name="Lomsadze A."/>
            <person name="Armour M."/>
            <person name="Olukolu B."/>
            <person name="Poorten T."/>
            <person name="Britton C."/>
            <person name="Davik J."/>
            <person name="Ashrafi H."/>
            <person name="Aiden E.L."/>
            <person name="Borodovsky M."/>
            <person name="Worthington M."/>
        </authorList>
    </citation>
    <scope>NUCLEOTIDE SEQUENCE [LARGE SCALE GENOMIC DNA]</scope>
    <source>
        <strain evidence="6">PI 553951</strain>
    </source>
</reference>
<evidence type="ECO:0000256" key="3">
    <source>
        <dbReference type="ARBA" id="ARBA00022679"/>
    </source>
</evidence>
<dbReference type="FunFam" id="3.40.50.2000:FF:000080">
    <property type="entry name" value="Glycosyltransferase"/>
    <property type="match status" value="1"/>
</dbReference>
<evidence type="ECO:0000256" key="5">
    <source>
        <dbReference type="RuleBase" id="RU362057"/>
    </source>
</evidence>
<dbReference type="GO" id="GO:0035251">
    <property type="term" value="F:UDP-glucosyltransferase activity"/>
    <property type="evidence" value="ECO:0007669"/>
    <property type="project" value="InterPro"/>
</dbReference>
<evidence type="ECO:0000313" key="7">
    <source>
        <dbReference type="Proteomes" id="UP001457282"/>
    </source>
</evidence>
<dbReference type="AlphaFoldDB" id="A0AAW1WJ72"/>
<dbReference type="InterPro" id="IPR050481">
    <property type="entry name" value="UDP-glycosyltransf_plant"/>
</dbReference>
<comment type="caution">
    <text evidence="6">The sequence shown here is derived from an EMBL/GenBank/DDBJ whole genome shotgun (WGS) entry which is preliminary data.</text>
</comment>
<keyword evidence="7" id="KW-1185">Reference proteome</keyword>
<protein>
    <recommendedName>
        <fullName evidence="5">Glycosyltransferase</fullName>
        <ecNumber evidence="5">2.4.1.-</ecNumber>
    </recommendedName>
</protein>
<organism evidence="6 7">
    <name type="scientific">Rubus argutus</name>
    <name type="common">Southern blackberry</name>
    <dbReference type="NCBI Taxonomy" id="59490"/>
    <lineage>
        <taxon>Eukaryota</taxon>
        <taxon>Viridiplantae</taxon>
        <taxon>Streptophyta</taxon>
        <taxon>Embryophyta</taxon>
        <taxon>Tracheophyta</taxon>
        <taxon>Spermatophyta</taxon>
        <taxon>Magnoliopsida</taxon>
        <taxon>eudicotyledons</taxon>
        <taxon>Gunneridae</taxon>
        <taxon>Pentapetalae</taxon>
        <taxon>rosids</taxon>
        <taxon>fabids</taxon>
        <taxon>Rosales</taxon>
        <taxon>Rosaceae</taxon>
        <taxon>Rosoideae</taxon>
        <taxon>Rosoideae incertae sedis</taxon>
        <taxon>Rubus</taxon>
    </lineage>
</organism>
<evidence type="ECO:0000256" key="1">
    <source>
        <dbReference type="ARBA" id="ARBA00009995"/>
    </source>
</evidence>
<dbReference type="PROSITE" id="PS00375">
    <property type="entry name" value="UDPGT"/>
    <property type="match status" value="1"/>
</dbReference>
<dbReference type="EC" id="2.4.1.-" evidence="5"/>
<evidence type="ECO:0000313" key="6">
    <source>
        <dbReference type="EMBL" id="KAK9924228.1"/>
    </source>
</evidence>
<dbReference type="Proteomes" id="UP001457282">
    <property type="component" value="Unassembled WGS sequence"/>
</dbReference>
<evidence type="ECO:0000256" key="2">
    <source>
        <dbReference type="ARBA" id="ARBA00022676"/>
    </source>
</evidence>
<keyword evidence="2 4" id="KW-0328">Glycosyltransferase</keyword>
<dbReference type="Gene3D" id="3.40.50.2000">
    <property type="entry name" value="Glycogen Phosphorylase B"/>
    <property type="match status" value="2"/>
</dbReference>
<keyword evidence="3 4" id="KW-0808">Transferase</keyword>
<dbReference type="Pfam" id="PF00201">
    <property type="entry name" value="UDPGT"/>
    <property type="match status" value="1"/>
</dbReference>
<dbReference type="PANTHER" id="PTHR48048">
    <property type="entry name" value="GLYCOSYLTRANSFERASE"/>
    <property type="match status" value="1"/>
</dbReference>
<gene>
    <name evidence="6" type="ORF">M0R45_032609</name>
</gene>
<dbReference type="EMBL" id="JBEDUW010000006">
    <property type="protein sequence ID" value="KAK9924228.1"/>
    <property type="molecule type" value="Genomic_DNA"/>
</dbReference>
<dbReference type="PANTHER" id="PTHR48048:SF45">
    <property type="entry name" value="GLYCOSYLTRANSFERASE"/>
    <property type="match status" value="1"/>
</dbReference>
<comment type="similarity">
    <text evidence="1 4">Belongs to the UDP-glycosyltransferase family.</text>
</comment>
<dbReference type="SUPFAM" id="SSF53756">
    <property type="entry name" value="UDP-Glycosyltransferase/glycogen phosphorylase"/>
    <property type="match status" value="1"/>
</dbReference>
<accession>A0AAW1WJ72</accession>
<name>A0AAW1WJ72_RUBAR</name>
<dbReference type="InterPro" id="IPR035595">
    <property type="entry name" value="UDP_glycos_trans_CS"/>
</dbReference>
<proteinExistence type="inferred from homology"/>
<dbReference type="InterPro" id="IPR002213">
    <property type="entry name" value="UDP_glucos_trans"/>
</dbReference>
<dbReference type="CDD" id="cd03784">
    <property type="entry name" value="GT1_Gtf-like"/>
    <property type="match status" value="1"/>
</dbReference>
<evidence type="ECO:0000256" key="4">
    <source>
        <dbReference type="RuleBase" id="RU003718"/>
    </source>
</evidence>